<dbReference type="EMBL" id="CALSDN010000001">
    <property type="protein sequence ID" value="CAH6718768.1"/>
    <property type="molecule type" value="Genomic_DNA"/>
</dbReference>
<sequence>MEYGSNKRKKPLSPQSNSKRKPRKTTYFFNPKNQLTNDKVNHSNNSIHGDTSVQDDPKIESPPKKINDKPHDIEFNTSITQSSDDSFEGIGIKWKKSPRNPRLTPKKPSQMLSSSPLKNVVERDDDSPALINEQAESMLEKYGSGFHNISSQTPRPKKTISDLTGGIIRNPPTLQRAKSLGSNPKPNKLKNWLDKLDFNSLEKDSEIQVDSDIQVPGEKERKNHERGHSVPEINNIFETSKSLDIKPDSSDPFSDDEEFIASFAPVKIPSSPTKVLNKTIIEQPGIKFEQSNEIDEFDEFDISDNLNNVQLKTKYSNDIEELENVEDNFIVPNSTKLSYSRPDLKRFQIISILSTSYKIKDNKRTQLIVSVKNNQDIESKLVLRGEYTTLNLAKDDIINVIVTDEQNPHLVDDDRNILIWNPDVLVSATTVSQQLTCPRKSVLTDRFKFPGETSLPIMMGYVLHEIFQSCFMVDDWSLERMNAKAEELIKFYKLSFYSLGQGKDQEALQQVKETLPYLPDWFNKYYKKPARNSIPVIGTRDEVSFAINKALDIEENIWSPIFGVKGKVDVTVEASIKGQDKNGKYLLPLEFKTGREYFSHHAQSSLYSLLFKDRYDLDVNSFLLVYTKEKMMKIGNIRSADLRSLINLRNRISEYLMEGVRKLPEVIRTTSICQRCDVQAACMTLHSIVEDGTSESSGLPDVFHQISLPLQKQIYKDFYTYWDLLITKEEKLLKSLKKELWTMTSKQRETQNGKALSNLVISDIKETNESPYKFQYSFERSPSSEINQSFQATQLTTHSRIMISDERGHFALANGFITSIRPDKVVVAVDRRVVNSSVRTKDYNNTNNQVFVSVLTSDSKLNEINHSNTYRLDKDDMFHGMGLARFNLLNLFMPEGDALRRQQIIDLVPPKFNDEKVDIPFDSHFNPDQTNAFRKIVTCEDYALILGMPGTGKTTLIASVINYLVSQGKSILLASYTHSAVDNILLKVKKYNIDILRIGHPSRVHRDIQQYVPKEENINSFEDYQAFYHKPSVVGVTCLGINDYAFNIRTQFDYCIIDEASQVSLPVSLGPLRLAEKFVLVGDHHQLPPLVQHSHPKVKSGLSRSLFQYLNDEFPHSVSELTYQYRMCDDIMQLSNEIVYEGRLKCGTEEVANQVLKLSHPDNYKVLITGERDSWMQWIVKEQNRVIFLDHDLVPGMEVSHGERIQNPTEALLIWQIVEALTLCGVDEHDIGIMSLYRAQLSMLTKQFLNKPNIECMTADQFQGRDKECVIISLVRSNDDGKVGDLLQEWRRINVAVTRSKSKLIILGSKKTLSNSPVLRKFIDLVMEKKWMYRLPPKATTFYKTYDSFTADGVNKTMGSSRANSQVKPLTSSRAVKNSPIINDIINDIK</sequence>
<keyword evidence="1" id="KW-0378">Hydrolase</keyword>
<keyword evidence="1" id="KW-0547">Nucleotide-binding</keyword>
<reference evidence="1" key="1">
    <citation type="submission" date="2022-06" db="EMBL/GenBank/DDBJ databases">
        <authorList>
            <person name="Legras J.-L."/>
            <person name="Devillers H."/>
            <person name="Grondin C."/>
        </authorList>
    </citation>
    <scope>NUCLEOTIDE SEQUENCE</scope>
    <source>
        <strain evidence="1">CLIB 1444</strain>
    </source>
</reference>
<keyword evidence="1" id="KW-0347">Helicase</keyword>
<evidence type="ECO:0000313" key="2">
    <source>
        <dbReference type="Proteomes" id="UP001152531"/>
    </source>
</evidence>
<proteinExistence type="predicted"/>
<gene>
    <name evidence="1" type="ORF">CLIB1444_01S14092</name>
</gene>
<evidence type="ECO:0000313" key="1">
    <source>
        <dbReference type="EMBL" id="CAH6718768.1"/>
    </source>
</evidence>
<keyword evidence="1" id="KW-0067">ATP-binding</keyword>
<keyword evidence="2" id="KW-1185">Reference proteome</keyword>
<comment type="caution">
    <text evidence="1">The sequence shown here is derived from an EMBL/GenBank/DDBJ whole genome shotgun (WGS) entry which is preliminary data.</text>
</comment>
<dbReference type="Proteomes" id="UP001152531">
    <property type="component" value="Unassembled WGS sequence"/>
</dbReference>
<accession>A0ACA9Y1E8</accession>
<organism evidence="1 2">
    <name type="scientific">[Candida] jaroonii</name>
    <dbReference type="NCBI Taxonomy" id="467808"/>
    <lineage>
        <taxon>Eukaryota</taxon>
        <taxon>Fungi</taxon>
        <taxon>Dikarya</taxon>
        <taxon>Ascomycota</taxon>
        <taxon>Saccharomycotina</taxon>
        <taxon>Pichiomycetes</taxon>
        <taxon>Debaryomycetaceae</taxon>
        <taxon>Yamadazyma</taxon>
    </lineage>
</organism>
<protein>
    <submittedName>
        <fullName evidence="1">DNA replication ATP-dependent helicase/nuclease Dna2p</fullName>
    </submittedName>
</protein>
<name>A0ACA9Y1E8_9ASCO</name>